<comment type="caution">
    <text evidence="2">The sequence shown here is derived from an EMBL/GenBank/DDBJ whole genome shotgun (WGS) entry which is preliminary data.</text>
</comment>
<accession>A0A8X6VDP4</accession>
<proteinExistence type="predicted"/>
<protein>
    <submittedName>
        <fullName evidence="2">Uncharacterized protein</fullName>
    </submittedName>
</protein>
<dbReference type="AlphaFoldDB" id="A0A8X6VDP4"/>
<dbReference type="EMBL" id="BMAU01021284">
    <property type="protein sequence ID" value="GFY08809.1"/>
    <property type="molecule type" value="Genomic_DNA"/>
</dbReference>
<evidence type="ECO:0000313" key="2">
    <source>
        <dbReference type="EMBL" id="GFY08809.1"/>
    </source>
</evidence>
<name>A0A8X6VDP4_TRICX</name>
<reference evidence="2" key="1">
    <citation type="submission" date="2020-08" db="EMBL/GenBank/DDBJ databases">
        <title>Multicomponent nature underlies the extraordinary mechanical properties of spider dragline silk.</title>
        <authorList>
            <person name="Kono N."/>
            <person name="Nakamura H."/>
            <person name="Mori M."/>
            <person name="Yoshida Y."/>
            <person name="Ohtoshi R."/>
            <person name="Malay A.D."/>
            <person name="Moran D.A.P."/>
            <person name="Tomita M."/>
            <person name="Numata K."/>
            <person name="Arakawa K."/>
        </authorList>
    </citation>
    <scope>NUCLEOTIDE SEQUENCE</scope>
</reference>
<evidence type="ECO:0000256" key="1">
    <source>
        <dbReference type="SAM" id="MobiDB-lite"/>
    </source>
</evidence>
<feature type="region of interest" description="Disordered" evidence="1">
    <location>
        <begin position="1"/>
        <end position="26"/>
    </location>
</feature>
<dbReference type="Proteomes" id="UP000887159">
    <property type="component" value="Unassembled WGS sequence"/>
</dbReference>
<organism evidence="2 3">
    <name type="scientific">Trichonephila clavipes</name>
    <name type="common">Golden silk orbweaver</name>
    <name type="synonym">Nephila clavipes</name>
    <dbReference type="NCBI Taxonomy" id="2585209"/>
    <lineage>
        <taxon>Eukaryota</taxon>
        <taxon>Metazoa</taxon>
        <taxon>Ecdysozoa</taxon>
        <taxon>Arthropoda</taxon>
        <taxon>Chelicerata</taxon>
        <taxon>Arachnida</taxon>
        <taxon>Araneae</taxon>
        <taxon>Araneomorphae</taxon>
        <taxon>Entelegynae</taxon>
        <taxon>Araneoidea</taxon>
        <taxon>Nephilidae</taxon>
        <taxon>Trichonephila</taxon>
    </lineage>
</organism>
<keyword evidence="3" id="KW-1185">Reference proteome</keyword>
<evidence type="ECO:0000313" key="3">
    <source>
        <dbReference type="Proteomes" id="UP000887159"/>
    </source>
</evidence>
<sequence length="97" mass="10156">MRQGPDSRTPPPPLWAPMTLGGPQLRAPLVGATDIGWTAAQEPPPPLVGATDIGWTAAQDPPLWAPLTLGGPQLRSPLVGATDIGWTAAQDPPCRRH</sequence>
<gene>
    <name evidence="2" type="ORF">TNCV_4660021</name>
</gene>